<dbReference type="SUPFAM" id="SSF56112">
    <property type="entry name" value="Protein kinase-like (PK-like)"/>
    <property type="match status" value="1"/>
</dbReference>
<keyword evidence="3" id="KW-0418">Kinase</keyword>
<evidence type="ECO:0000256" key="3">
    <source>
        <dbReference type="ARBA" id="ARBA00022777"/>
    </source>
</evidence>
<dbReference type="SMART" id="SM00220">
    <property type="entry name" value="S_TKc"/>
    <property type="match status" value="1"/>
</dbReference>
<dbReference type="GO" id="GO:0005524">
    <property type="term" value="F:ATP binding"/>
    <property type="evidence" value="ECO:0007669"/>
    <property type="project" value="UniProtKB-UniRule"/>
</dbReference>
<evidence type="ECO:0000313" key="9">
    <source>
        <dbReference type="Proteomes" id="UP000092462"/>
    </source>
</evidence>
<dbReference type="Gene3D" id="1.10.510.10">
    <property type="entry name" value="Transferase(Phosphotransferase) domain 1"/>
    <property type="match status" value="1"/>
</dbReference>
<dbReference type="GO" id="GO:0004694">
    <property type="term" value="F:eukaryotic translation initiation factor 2alpha kinase activity"/>
    <property type="evidence" value="ECO:0007669"/>
    <property type="project" value="TreeGrafter"/>
</dbReference>
<dbReference type="GO" id="GO:0005634">
    <property type="term" value="C:nucleus"/>
    <property type="evidence" value="ECO:0007669"/>
    <property type="project" value="TreeGrafter"/>
</dbReference>
<dbReference type="InterPro" id="IPR050339">
    <property type="entry name" value="CC_SR_Kinase"/>
</dbReference>
<comment type="similarity">
    <text evidence="5">Belongs to the protein kinase superfamily. Ser/Thr protein kinase family. GCN2 subfamily.</text>
</comment>
<dbReference type="InterPro" id="IPR000719">
    <property type="entry name" value="Prot_kinase_dom"/>
</dbReference>
<evidence type="ECO:0000256" key="2">
    <source>
        <dbReference type="ARBA" id="ARBA00022741"/>
    </source>
</evidence>
<dbReference type="EMBL" id="AJVK01029013">
    <property type="status" value="NOT_ANNOTATED_CDS"/>
    <property type="molecule type" value="Genomic_DNA"/>
</dbReference>
<dbReference type="FunFam" id="3.30.200.20:FF:000722">
    <property type="entry name" value="eIF-2-alpha kinase GCN2"/>
    <property type="match status" value="1"/>
</dbReference>
<keyword evidence="1" id="KW-0808">Transferase</keyword>
<organism evidence="8 9">
    <name type="scientific">Phlebotomus papatasi</name>
    <name type="common">Sandfly</name>
    <dbReference type="NCBI Taxonomy" id="29031"/>
    <lineage>
        <taxon>Eukaryota</taxon>
        <taxon>Metazoa</taxon>
        <taxon>Ecdysozoa</taxon>
        <taxon>Arthropoda</taxon>
        <taxon>Hexapoda</taxon>
        <taxon>Insecta</taxon>
        <taxon>Pterygota</taxon>
        <taxon>Neoptera</taxon>
        <taxon>Endopterygota</taxon>
        <taxon>Diptera</taxon>
        <taxon>Nematocera</taxon>
        <taxon>Psychodoidea</taxon>
        <taxon>Psychodidae</taxon>
        <taxon>Phlebotomus</taxon>
        <taxon>Phlebotomus</taxon>
    </lineage>
</organism>
<dbReference type="InterPro" id="IPR017441">
    <property type="entry name" value="Protein_kinase_ATP_BS"/>
</dbReference>
<dbReference type="Pfam" id="PF00069">
    <property type="entry name" value="Pkinase"/>
    <property type="match status" value="2"/>
</dbReference>
<evidence type="ECO:0000256" key="6">
    <source>
        <dbReference type="RuleBase" id="RU000304"/>
    </source>
</evidence>
<dbReference type="PROSITE" id="PS00108">
    <property type="entry name" value="PROTEIN_KINASE_ST"/>
    <property type="match status" value="1"/>
</dbReference>
<protein>
    <submittedName>
        <fullName evidence="8">Uncharacterized protein</fullName>
    </submittedName>
</protein>
<dbReference type="EnsemblMetazoa" id="PPAI004631-RA">
    <property type="protein sequence ID" value="PPAI004631-PA"/>
    <property type="gene ID" value="PPAI004631"/>
</dbReference>
<dbReference type="GO" id="GO:0005829">
    <property type="term" value="C:cytosol"/>
    <property type="evidence" value="ECO:0007669"/>
    <property type="project" value="TreeGrafter"/>
</dbReference>
<accession>A0A1B0DAC6</accession>
<keyword evidence="4 6" id="KW-0067">ATP-binding</keyword>
<dbReference type="GO" id="GO:1990625">
    <property type="term" value="P:negative regulation of cytoplasmic translational initiation in response to stress"/>
    <property type="evidence" value="ECO:0007669"/>
    <property type="project" value="TreeGrafter"/>
</dbReference>
<reference evidence="8" key="1">
    <citation type="submission" date="2022-08" db="UniProtKB">
        <authorList>
            <consortium name="EnsemblMetazoa"/>
        </authorList>
    </citation>
    <scope>IDENTIFICATION</scope>
    <source>
        <strain evidence="8">Israel</strain>
    </source>
</reference>
<sequence>EAAAVESTAAAVVPARERHELHSTISTVQSRLQNEFEFLQFLGKGAYGDVLKVRNILDNRQYAIKRIPLTARNKQLYKKIRREVELLSRLNHENVVRYYNSWIETGLPSDDFGQDKLAGGDFSISIPESKKQAQIESSSESSSSDSSDWINYIPNTAGDLSDGIEFVNSAGECVEVSDFEDESVSKNRTESRKSPHFENQFMYIQMEFCEKSTLRTAIDGGLCGDSDRLWRLFREIAEGLSHIHQQGMIHRDLKPVNIFLDSRDQVKIGDFGLATTSFLALQSQEQNASSTLSHSDMGDTLTGRVGTALYVAPELMGNASKSTYNLKVDLYSLGIILFEMSIPPFDTAMERVKTIASLRSPSITFPDFMIKDKKYSQHIQVIHWLLNHDPSKRPSSEELLTSDLVPPARLEATELQEMLRNVLANPQSRTYKHLVSRCLSQQSDTVLELTYHLGLVPISTTLE</sequence>
<keyword evidence="9" id="KW-1185">Reference proteome</keyword>
<dbReference type="AlphaFoldDB" id="A0A1B0DAC6"/>
<evidence type="ECO:0000313" key="8">
    <source>
        <dbReference type="EnsemblMetazoa" id="PPAI004631-PA"/>
    </source>
</evidence>
<proteinExistence type="inferred from homology"/>
<evidence type="ECO:0000256" key="1">
    <source>
        <dbReference type="ARBA" id="ARBA00022679"/>
    </source>
</evidence>
<dbReference type="VEuPathDB" id="VectorBase:PPAI004631"/>
<evidence type="ECO:0000256" key="4">
    <source>
        <dbReference type="ARBA" id="ARBA00022840"/>
    </source>
</evidence>
<evidence type="ECO:0000256" key="5">
    <source>
        <dbReference type="ARBA" id="ARBA00037982"/>
    </source>
</evidence>
<dbReference type="PROSITE" id="PS50011">
    <property type="entry name" value="PROTEIN_KINASE_DOM"/>
    <property type="match status" value="1"/>
</dbReference>
<keyword evidence="6" id="KW-0723">Serine/threonine-protein kinase</keyword>
<dbReference type="VEuPathDB" id="VectorBase:PPAPM1_005357"/>
<feature type="region of interest" description="Disordered" evidence="7">
    <location>
        <begin position="128"/>
        <end position="148"/>
    </location>
</feature>
<feature type="compositionally biased region" description="Low complexity" evidence="7">
    <location>
        <begin position="136"/>
        <end position="148"/>
    </location>
</feature>
<dbReference type="Proteomes" id="UP000092462">
    <property type="component" value="Unassembled WGS sequence"/>
</dbReference>
<dbReference type="PANTHER" id="PTHR11042">
    <property type="entry name" value="EUKARYOTIC TRANSLATION INITIATION FACTOR 2-ALPHA KINASE EIF2-ALPHA KINASE -RELATED"/>
    <property type="match status" value="1"/>
</dbReference>
<dbReference type="PANTHER" id="PTHR11042:SF136">
    <property type="entry name" value="EIF-2-ALPHA KINASE GCN2"/>
    <property type="match status" value="1"/>
</dbReference>
<keyword evidence="2 6" id="KW-0547">Nucleotide-binding</keyword>
<dbReference type="InterPro" id="IPR008271">
    <property type="entry name" value="Ser/Thr_kinase_AS"/>
</dbReference>
<dbReference type="InterPro" id="IPR011009">
    <property type="entry name" value="Kinase-like_dom_sf"/>
</dbReference>
<evidence type="ECO:0000256" key="7">
    <source>
        <dbReference type="SAM" id="MobiDB-lite"/>
    </source>
</evidence>
<dbReference type="CDD" id="cd14046">
    <property type="entry name" value="STKc_EIF2AK4_GCN2_rpt2"/>
    <property type="match status" value="1"/>
</dbReference>
<dbReference type="FunFam" id="1.10.510.10:FF:000938">
    <property type="entry name" value="eIF-2-alpha kinase GCN2"/>
    <property type="match status" value="1"/>
</dbReference>
<dbReference type="PROSITE" id="PS00107">
    <property type="entry name" value="PROTEIN_KINASE_ATP"/>
    <property type="match status" value="1"/>
</dbReference>
<dbReference type="Gene3D" id="3.30.200.20">
    <property type="entry name" value="Phosphorylase Kinase, domain 1"/>
    <property type="match status" value="1"/>
</dbReference>
<name>A0A1B0DAC6_PHLPP</name>